<keyword evidence="4" id="KW-0418">Kinase</keyword>
<keyword evidence="3" id="KW-0547">Nucleotide-binding</keyword>
<dbReference type="CDD" id="cd00180">
    <property type="entry name" value="PKc"/>
    <property type="match status" value="1"/>
</dbReference>
<dbReference type="InterPro" id="IPR000719">
    <property type="entry name" value="Prot_kinase_dom"/>
</dbReference>
<dbReference type="SMART" id="SM00220">
    <property type="entry name" value="S_TKc"/>
    <property type="match status" value="1"/>
</dbReference>
<dbReference type="InterPro" id="IPR050660">
    <property type="entry name" value="NEK_Ser/Thr_kinase"/>
</dbReference>
<keyword evidence="2" id="KW-0808">Transferase</keyword>
<proteinExistence type="predicted"/>
<evidence type="ECO:0000256" key="2">
    <source>
        <dbReference type="ARBA" id="ARBA00022679"/>
    </source>
</evidence>
<evidence type="ECO:0000256" key="1">
    <source>
        <dbReference type="ARBA" id="ARBA00012513"/>
    </source>
</evidence>
<dbReference type="PROSITE" id="PS50011">
    <property type="entry name" value="PROTEIN_KINASE_DOM"/>
    <property type="match status" value="1"/>
</dbReference>
<dbReference type="PANTHER" id="PTHR43671">
    <property type="entry name" value="SERINE/THREONINE-PROTEIN KINASE NEK"/>
    <property type="match status" value="1"/>
</dbReference>
<dbReference type="SUPFAM" id="SSF56112">
    <property type="entry name" value="Protein kinase-like (PK-like)"/>
    <property type="match status" value="1"/>
</dbReference>
<organism evidence="7 8">
    <name type="scientific">Sphagnurus paluster</name>
    <dbReference type="NCBI Taxonomy" id="117069"/>
    <lineage>
        <taxon>Eukaryota</taxon>
        <taxon>Fungi</taxon>
        <taxon>Dikarya</taxon>
        <taxon>Basidiomycota</taxon>
        <taxon>Agaricomycotina</taxon>
        <taxon>Agaricomycetes</taxon>
        <taxon>Agaricomycetidae</taxon>
        <taxon>Agaricales</taxon>
        <taxon>Tricholomatineae</taxon>
        <taxon>Lyophyllaceae</taxon>
        <taxon>Sphagnurus</taxon>
    </lineage>
</organism>
<dbReference type="EMBL" id="JABCKI010000029">
    <property type="protein sequence ID" value="KAG5653891.1"/>
    <property type="molecule type" value="Genomic_DNA"/>
</dbReference>
<reference evidence="7" key="2">
    <citation type="submission" date="2021-10" db="EMBL/GenBank/DDBJ databases">
        <title>Phylogenomics reveals ancestral predisposition of the termite-cultivated fungus Termitomyces towards a domesticated lifestyle.</title>
        <authorList>
            <person name="Auxier B."/>
            <person name="Grum-Grzhimaylo A."/>
            <person name="Cardenas M.E."/>
            <person name="Lodge J.D."/>
            <person name="Laessoe T."/>
            <person name="Pedersen O."/>
            <person name="Smith M.E."/>
            <person name="Kuyper T.W."/>
            <person name="Franco-Molano E.A."/>
            <person name="Baroni T.J."/>
            <person name="Aanen D.K."/>
        </authorList>
    </citation>
    <scope>NUCLEOTIDE SEQUENCE</scope>
    <source>
        <strain evidence="7">D49</strain>
    </source>
</reference>
<accession>A0A9P7KIJ3</accession>
<evidence type="ECO:0000313" key="7">
    <source>
        <dbReference type="EMBL" id="KAG5653891.1"/>
    </source>
</evidence>
<evidence type="ECO:0000256" key="3">
    <source>
        <dbReference type="ARBA" id="ARBA00022741"/>
    </source>
</evidence>
<feature type="domain" description="Protein kinase" evidence="6">
    <location>
        <begin position="424"/>
        <end position="722"/>
    </location>
</feature>
<dbReference type="Proteomes" id="UP000717328">
    <property type="component" value="Unassembled WGS sequence"/>
</dbReference>
<dbReference type="Gene3D" id="1.10.510.10">
    <property type="entry name" value="Transferase(Phosphotransferase) domain 1"/>
    <property type="match status" value="1"/>
</dbReference>
<dbReference type="PANTHER" id="PTHR43671:SF13">
    <property type="entry name" value="SERINE_THREONINE-PROTEIN KINASE NEK2"/>
    <property type="match status" value="1"/>
</dbReference>
<dbReference type="OrthoDB" id="4062651at2759"/>
<dbReference type="AlphaFoldDB" id="A0A9P7KIJ3"/>
<evidence type="ECO:0000313" key="8">
    <source>
        <dbReference type="Proteomes" id="UP000717328"/>
    </source>
</evidence>
<evidence type="ECO:0000259" key="6">
    <source>
        <dbReference type="PROSITE" id="PS50011"/>
    </source>
</evidence>
<dbReference type="InterPro" id="IPR008271">
    <property type="entry name" value="Ser/Thr_kinase_AS"/>
</dbReference>
<sequence>MADDKITFFVLAANELIQVDMKPSLSLNAVLLLIQHNDRKPSAKLKRMKKALCNFYTLIEPVYAEDNSLNIPEIMASLQDTTKYKKVARTRTLKNIGKNFDGDFLCLIIEDTSDYEGTVKRLKEGHPGLYRCLEITVQVPRQWTEEDIRLNGGIFVVDGHTSEPDKMKQLEERLRAKRSFRNNDDDPDLSNARRYPIHFAASYVQNSAEESPVAVTNTKEFVAFYALLRCYHPDAGRYMAATSSSLKAHALKANFILPPFFSGRASDDKLMYQEDMPLNFPLFISCSGYSDLPRKYTPSSDFSVWLRQLNLPLIIAEVVPMKNEQDCNRMLLQAICLARLAFYLLRPGSRAHPFIIAIYLTADMIVERYIVMRSETTNEVCIQKRKFDITKDGEAAAFQREMYNLVSEIESIVKELDVTKCIELEAMKNAALGMMSLHSSGAWTANERTRVTEMDVIDEAMGEAQDEDDLGVFGDEKILANLAELNYQVAYVTFGHPNIAPIQSLTGGPLVGCLKHVRNGGNEIEILQYLAGLDFESNHTVRPIRTWPIAGGSIIVMPLAGNRLTKLDDKDTYLWPVMKQLFEAVKFMHDNCVAHMDLKPSNLLIPSEYGTLTVIDFGVSVRVKRPEKLFQSKGRVGTEGYIAPEVGRTKFNPIRADLWSVGKVVEEFCVLCQPSPLRDWLLALSKRLLDDDPNKRPMMSEVLQEILNYGVVETSVGDDHVR</sequence>
<comment type="caution">
    <text evidence="7">The sequence shown here is derived from an EMBL/GenBank/DDBJ whole genome shotgun (WGS) entry which is preliminary data.</text>
</comment>
<protein>
    <recommendedName>
        <fullName evidence="1">non-specific serine/threonine protein kinase</fullName>
        <ecNumber evidence="1">2.7.11.1</ecNumber>
    </recommendedName>
</protein>
<dbReference type="Pfam" id="PF00069">
    <property type="entry name" value="Pkinase"/>
    <property type="match status" value="1"/>
</dbReference>
<keyword evidence="5" id="KW-0067">ATP-binding</keyword>
<dbReference type="InterPro" id="IPR011009">
    <property type="entry name" value="Kinase-like_dom_sf"/>
</dbReference>
<evidence type="ECO:0000256" key="5">
    <source>
        <dbReference type="ARBA" id="ARBA00022840"/>
    </source>
</evidence>
<dbReference type="EC" id="2.7.11.1" evidence="1"/>
<dbReference type="GO" id="GO:0004674">
    <property type="term" value="F:protein serine/threonine kinase activity"/>
    <property type="evidence" value="ECO:0007669"/>
    <property type="project" value="UniProtKB-EC"/>
</dbReference>
<keyword evidence="8" id="KW-1185">Reference proteome</keyword>
<dbReference type="PROSITE" id="PS00108">
    <property type="entry name" value="PROTEIN_KINASE_ST"/>
    <property type="match status" value="1"/>
</dbReference>
<gene>
    <name evidence="7" type="ORF">H0H81_009714</name>
</gene>
<name>A0A9P7KIJ3_9AGAR</name>
<evidence type="ECO:0000256" key="4">
    <source>
        <dbReference type="ARBA" id="ARBA00022777"/>
    </source>
</evidence>
<dbReference type="GO" id="GO:0005524">
    <property type="term" value="F:ATP binding"/>
    <property type="evidence" value="ECO:0007669"/>
    <property type="project" value="UniProtKB-KW"/>
</dbReference>
<reference evidence="7" key="1">
    <citation type="submission" date="2021-02" db="EMBL/GenBank/DDBJ databases">
        <authorList>
            <person name="Nieuwenhuis M."/>
            <person name="Van De Peppel L.J.J."/>
        </authorList>
    </citation>
    <scope>NUCLEOTIDE SEQUENCE</scope>
    <source>
        <strain evidence="7">D49</strain>
    </source>
</reference>